<sequence>MSTAALTTQGDTIVFPEPLIRARIVRRPNRFIIDADVDGTGNETACHCPTTGRIGNLVLDGLDCLLSRSRNPARKTPYTVEAVSVDAPGTGRPAWIGINQSAVNRYVEQALVHHLLPKIVTAHTVLREQPLGSSRLDFLVDDDTYVEVKTPLDNLQVALGDHVRTRPSPPLASTDRLVKHIGELGRGLKAHQRAVLLVCFLYDNPGFQVRPSSHHDEVRASVAQAVQDGVEIWQVNFRLDTTGVRVARHRDLTGRFRS</sequence>
<dbReference type="Proteomes" id="UP000253868">
    <property type="component" value="Chromosome"/>
</dbReference>
<reference evidence="4" key="1">
    <citation type="submission" date="2018-07" db="EMBL/GenBank/DDBJ databases">
        <authorList>
            <person name="Zhao J."/>
        </authorList>
    </citation>
    <scope>NUCLEOTIDE SEQUENCE [LARGE SCALE GENOMIC DNA]</scope>
    <source>
        <strain evidence="4">GSSD-12</strain>
    </source>
</reference>
<accession>A0A345I042</accession>
<feature type="domain" description="SfsA N-terminal OB" evidence="2">
    <location>
        <begin position="25"/>
        <end position="86"/>
    </location>
</feature>
<dbReference type="PANTHER" id="PTHR30545">
    <property type="entry name" value="SUGAR FERMENTATION STIMULATION PROTEIN A"/>
    <property type="match status" value="1"/>
</dbReference>
<gene>
    <name evidence="3" type="ORF">DVK44_02620</name>
</gene>
<evidence type="ECO:0000259" key="1">
    <source>
        <dbReference type="Pfam" id="PF03749"/>
    </source>
</evidence>
<dbReference type="OrthoDB" id="9802365at2"/>
<organism evidence="3 4">
    <name type="scientific">Streptomyces paludis</name>
    <dbReference type="NCBI Taxonomy" id="2282738"/>
    <lineage>
        <taxon>Bacteria</taxon>
        <taxon>Bacillati</taxon>
        <taxon>Actinomycetota</taxon>
        <taxon>Actinomycetes</taxon>
        <taxon>Kitasatosporales</taxon>
        <taxon>Streptomycetaceae</taxon>
        <taxon>Streptomyces</taxon>
    </lineage>
</organism>
<dbReference type="InterPro" id="IPR005224">
    <property type="entry name" value="SfsA"/>
</dbReference>
<name>A0A345I042_9ACTN</name>
<evidence type="ECO:0000259" key="2">
    <source>
        <dbReference type="Pfam" id="PF17746"/>
    </source>
</evidence>
<dbReference type="InterPro" id="IPR040452">
    <property type="entry name" value="SfsA_C"/>
</dbReference>
<dbReference type="PANTHER" id="PTHR30545:SF2">
    <property type="entry name" value="SUGAR FERMENTATION STIMULATION PROTEIN A"/>
    <property type="match status" value="1"/>
</dbReference>
<evidence type="ECO:0000313" key="4">
    <source>
        <dbReference type="Proteomes" id="UP000253868"/>
    </source>
</evidence>
<protein>
    <submittedName>
        <fullName evidence="3">DNA/RNA nuclease SfsA</fullName>
    </submittedName>
</protein>
<proteinExistence type="predicted"/>
<dbReference type="GO" id="GO:0003677">
    <property type="term" value="F:DNA binding"/>
    <property type="evidence" value="ECO:0007669"/>
    <property type="project" value="InterPro"/>
</dbReference>
<evidence type="ECO:0000313" key="3">
    <source>
        <dbReference type="EMBL" id="AXG82316.1"/>
    </source>
</evidence>
<feature type="domain" description="Sugar fermentation stimulation protein C-terminal" evidence="1">
    <location>
        <begin position="103"/>
        <end position="241"/>
    </location>
</feature>
<dbReference type="EMBL" id="CP031194">
    <property type="protein sequence ID" value="AXG82316.1"/>
    <property type="molecule type" value="Genomic_DNA"/>
</dbReference>
<dbReference type="Gene3D" id="2.40.50.580">
    <property type="match status" value="1"/>
</dbReference>
<dbReference type="Pfam" id="PF03749">
    <property type="entry name" value="SfsA"/>
    <property type="match status" value="1"/>
</dbReference>
<dbReference type="KEGG" id="spad:DVK44_02620"/>
<keyword evidence="4" id="KW-1185">Reference proteome</keyword>
<dbReference type="InterPro" id="IPR041465">
    <property type="entry name" value="SfsA_N"/>
</dbReference>
<dbReference type="Gene3D" id="3.40.1350.60">
    <property type="match status" value="1"/>
</dbReference>
<dbReference type="AlphaFoldDB" id="A0A345I042"/>
<dbReference type="Pfam" id="PF17746">
    <property type="entry name" value="SfsA_N"/>
    <property type="match status" value="1"/>
</dbReference>